<evidence type="ECO:0000259" key="2">
    <source>
        <dbReference type="Pfam" id="PF07201"/>
    </source>
</evidence>
<organism evidence="3 4">
    <name type="scientific">Hafnia alvei</name>
    <dbReference type="NCBI Taxonomy" id="569"/>
    <lineage>
        <taxon>Bacteria</taxon>
        <taxon>Pseudomonadati</taxon>
        <taxon>Pseudomonadota</taxon>
        <taxon>Gammaproteobacteria</taxon>
        <taxon>Enterobacterales</taxon>
        <taxon>Hafniaceae</taxon>
        <taxon>Hafnia</taxon>
    </lineage>
</organism>
<dbReference type="EMBL" id="FMIQ01000003">
    <property type="protein sequence ID" value="SCM50679.1"/>
    <property type="molecule type" value="Genomic_DNA"/>
</dbReference>
<evidence type="ECO:0000313" key="3">
    <source>
        <dbReference type="EMBL" id="SCM50679.1"/>
    </source>
</evidence>
<sequence>MRVSDITPAMNHEIAGSTQQLHTENRVSPMDMALLELQEASGSALTETLEEIGMVLSGRLRDYQRADMKERQELRQQALLKMVQRMQQQGDMPPQMQQQNAIQNIGQQILSVAAQLVADDIGRKKKKALSDQLSMLMEEGGWEIALFGMLELGQVDKGVLTQINRLFQRAMDEEEVTLAEWFQRIMAWPERRQRVRVLLRVMAFELSACVAGDQQHRLAAVLVRLRRLLLFLGLEKECQREEKLCQLPAESLLPLLIDMANESWLFEEWLAPRLTSLVTSRQLYNRLLQHLDALFSLMPDRCFSDDDQRDQIITVLRGMKGDQVIA</sequence>
<name>A0A1C6YV07_HAFAL</name>
<dbReference type="GO" id="GO:0046903">
    <property type="term" value="P:secretion"/>
    <property type="evidence" value="ECO:0007669"/>
    <property type="project" value="InterPro"/>
</dbReference>
<dbReference type="InterPro" id="IPR010812">
    <property type="entry name" value="HrpJ-like"/>
</dbReference>
<accession>A0A1C6YV07</accession>
<dbReference type="RefSeq" id="WP_072307113.1">
    <property type="nucleotide sequence ID" value="NZ_FMIQ01000003.1"/>
</dbReference>
<proteinExistence type="predicted"/>
<reference evidence="3 4" key="1">
    <citation type="submission" date="2016-09" db="EMBL/GenBank/DDBJ databases">
        <authorList>
            <person name="Capua I."/>
            <person name="De Benedictis P."/>
            <person name="Joannis T."/>
            <person name="Lombin L.H."/>
            <person name="Cattoli G."/>
        </authorList>
    </citation>
    <scope>NUCLEOTIDE SEQUENCE [LARGE SCALE GENOMIC DNA]</scope>
    <source>
        <strain evidence="3 4">GB001</strain>
    </source>
</reference>
<protein>
    <submittedName>
        <fullName evidence="3">HrpJ-like domain-containing protein</fullName>
    </submittedName>
</protein>
<dbReference type="OrthoDB" id="6480224at2"/>
<feature type="domain" description="Hypersensitivity response secretion-like HrpJ" evidence="2">
    <location>
        <begin position="47"/>
        <end position="188"/>
    </location>
</feature>
<evidence type="ECO:0000313" key="4">
    <source>
        <dbReference type="Proteomes" id="UP000094844"/>
    </source>
</evidence>
<dbReference type="Gene3D" id="1.20.1280.80">
    <property type="match status" value="1"/>
</dbReference>
<dbReference type="InterPro" id="IPR038347">
    <property type="entry name" value="TyeA_sf"/>
</dbReference>
<dbReference type="Pfam" id="PF07201">
    <property type="entry name" value="HrpJ"/>
    <property type="match status" value="1"/>
</dbReference>
<evidence type="ECO:0000256" key="1">
    <source>
        <dbReference type="SAM" id="MobiDB-lite"/>
    </source>
</evidence>
<dbReference type="SUPFAM" id="SSF140591">
    <property type="entry name" value="Type III secretion system domain"/>
    <property type="match status" value="1"/>
</dbReference>
<gene>
    <name evidence="3" type="ORF">BN1044_00127</name>
</gene>
<dbReference type="GO" id="GO:0019867">
    <property type="term" value="C:outer membrane"/>
    <property type="evidence" value="ECO:0007669"/>
    <property type="project" value="InterPro"/>
</dbReference>
<dbReference type="AlphaFoldDB" id="A0A1C6YV07"/>
<dbReference type="Proteomes" id="UP000094844">
    <property type="component" value="Unassembled WGS sequence"/>
</dbReference>
<feature type="region of interest" description="Disordered" evidence="1">
    <location>
        <begin position="1"/>
        <end position="23"/>
    </location>
</feature>